<reference evidence="3 4" key="1">
    <citation type="journal article" date="2015" name="Genome Announc.">
        <title>Complete Genome Sequence of Polypropylene Glycol- and Polyethylene Glycol-Degrading Sphingopyxis macrogoltabida Strain EY-1.</title>
        <authorList>
            <person name="Ohtsubo Y."/>
            <person name="Nagata Y."/>
            <person name="Numata M."/>
            <person name="Tsuchikane K."/>
            <person name="Hosoyama A."/>
            <person name="Yamazoe A."/>
            <person name="Tsuda M."/>
            <person name="Fujita N."/>
            <person name="Kawai F."/>
        </authorList>
    </citation>
    <scope>NUCLEOTIDE SEQUENCE [LARGE SCALE GENOMIC DNA]</scope>
    <source>
        <strain evidence="3 4">EY-1</strain>
    </source>
</reference>
<proteinExistence type="predicted"/>
<dbReference type="AlphaFoldDB" id="A0A0N9U2Y6"/>
<evidence type="ECO:0008006" key="5">
    <source>
        <dbReference type="Google" id="ProtNLM"/>
    </source>
</evidence>
<keyword evidence="2" id="KW-0326">Glycosidase</keyword>
<dbReference type="OrthoDB" id="106887at2"/>
<dbReference type="PANTHER" id="PTHR23403:SF1">
    <property type="entry name" value="TREHALASE"/>
    <property type="match status" value="1"/>
</dbReference>
<dbReference type="PROSITE" id="PS00928">
    <property type="entry name" value="TREHALASE_2"/>
    <property type="match status" value="1"/>
</dbReference>
<name>A0A0N9U2Y6_SPHMC</name>
<evidence type="ECO:0000313" key="4">
    <source>
        <dbReference type="Proteomes" id="UP000058074"/>
    </source>
</evidence>
<dbReference type="GO" id="GO:0005993">
    <property type="term" value="P:trehalose catabolic process"/>
    <property type="evidence" value="ECO:0007669"/>
    <property type="project" value="TreeGrafter"/>
</dbReference>
<accession>A0A0N9U2Y6</accession>
<keyword evidence="1" id="KW-0378">Hydrolase</keyword>
<protein>
    <recommendedName>
        <fullName evidence="5">Trehalase</fullName>
    </recommendedName>
</protein>
<dbReference type="InterPro" id="IPR001661">
    <property type="entry name" value="Glyco_hydro_37"/>
</dbReference>
<evidence type="ECO:0000256" key="2">
    <source>
        <dbReference type="ARBA" id="ARBA00023295"/>
    </source>
</evidence>
<dbReference type="SUPFAM" id="SSF48208">
    <property type="entry name" value="Six-hairpin glycosidases"/>
    <property type="match status" value="1"/>
</dbReference>
<dbReference type="PRINTS" id="PR00744">
    <property type="entry name" value="GLHYDRLASE37"/>
</dbReference>
<dbReference type="RefSeq" id="WP_054586799.1">
    <property type="nucleotide sequence ID" value="NZ_CP012700.1"/>
</dbReference>
<dbReference type="Proteomes" id="UP000058074">
    <property type="component" value="Chromosome"/>
</dbReference>
<evidence type="ECO:0000256" key="1">
    <source>
        <dbReference type="ARBA" id="ARBA00022801"/>
    </source>
</evidence>
<dbReference type="Gene3D" id="1.50.10.10">
    <property type="match status" value="1"/>
</dbReference>
<dbReference type="KEGG" id="smag:AN936_02770"/>
<dbReference type="PATRIC" id="fig|33050.5.peg.578"/>
<dbReference type="PANTHER" id="PTHR23403">
    <property type="entry name" value="TREHALASE"/>
    <property type="match status" value="1"/>
</dbReference>
<gene>
    <name evidence="3" type="ORF">AN936_02770</name>
</gene>
<sequence>MGAEPSPADLYGPLLAKVQERAILPDGKTFVDALPRRPVADIMHDFAALAPGDAALRAFIAANFDLPAQTTGASPAVLPLRAHIRALWKELARAPEQAAGGSALAVQHRHVVPGGRFREIYYWDSFFTMLGLVRDSELELANGIVDAMTDLIETHGHIPNGTRTYYLGRSQPPLFHMMVELLGDRQSMVAARRLSAMKREHAWWMAGADNLDPGSSNARVVRLADGDLLNRYWDPRDTPRDESWREDVATAAASGRPVGEVYRDLRAGAESGWDFSSRWLDGDALPSIRTTAIAPVDLNAFLFGLESAIAASNDSDAGHYARLAEERRAAMNRHLWHAEGGYFADVDVERARLRPPLTAAALAPLLVGVATQEQADSTAAAVAERLLARGGLHTTLAATGQQWDRPNGWAPLQWIAVAGLKRYGHDALARDIAGRWVDTVGTTFARTGLLFEKYDLEQAGVGGGGEYATQTGFGWTNGVTADFIDRYDLSPPTE</sequence>
<dbReference type="InterPro" id="IPR012341">
    <property type="entry name" value="6hp_glycosidase-like_sf"/>
</dbReference>
<dbReference type="InterPro" id="IPR008928">
    <property type="entry name" value="6-hairpin_glycosidase_sf"/>
</dbReference>
<organism evidence="3 4">
    <name type="scientific">Sphingopyxis macrogoltabida</name>
    <name type="common">Sphingomonas macrogoltabidus</name>
    <dbReference type="NCBI Taxonomy" id="33050"/>
    <lineage>
        <taxon>Bacteria</taxon>
        <taxon>Pseudomonadati</taxon>
        <taxon>Pseudomonadota</taxon>
        <taxon>Alphaproteobacteria</taxon>
        <taxon>Sphingomonadales</taxon>
        <taxon>Sphingomonadaceae</taxon>
        <taxon>Sphingopyxis</taxon>
    </lineage>
</organism>
<dbReference type="EMBL" id="CP012700">
    <property type="protein sequence ID" value="ALH79330.1"/>
    <property type="molecule type" value="Genomic_DNA"/>
</dbReference>
<dbReference type="InterPro" id="IPR018232">
    <property type="entry name" value="Glyco_hydro_37_CS"/>
</dbReference>
<dbReference type="GO" id="GO:0004555">
    <property type="term" value="F:alpha,alpha-trehalase activity"/>
    <property type="evidence" value="ECO:0007669"/>
    <property type="project" value="InterPro"/>
</dbReference>
<evidence type="ECO:0000313" key="3">
    <source>
        <dbReference type="EMBL" id="ALH79330.1"/>
    </source>
</evidence>
<dbReference type="NCBIfam" id="NF009773">
    <property type="entry name" value="PRK13270.1"/>
    <property type="match status" value="1"/>
</dbReference>
<dbReference type="Pfam" id="PF01204">
    <property type="entry name" value="Trehalase"/>
    <property type="match status" value="1"/>
</dbReference>